<dbReference type="InterPro" id="IPR038514">
    <property type="entry name" value="AAR2_C_sf"/>
</dbReference>
<reference evidence="3" key="1">
    <citation type="submission" date="2023-06" db="EMBL/GenBank/DDBJ databases">
        <title>Survivors Of The Sea: Transcriptome response of Skeletonema marinoi to long-term dormancy.</title>
        <authorList>
            <person name="Pinder M.I.M."/>
            <person name="Kourtchenko O."/>
            <person name="Robertson E.K."/>
            <person name="Larsson T."/>
            <person name="Maumus F."/>
            <person name="Osuna-Cruz C.M."/>
            <person name="Vancaester E."/>
            <person name="Stenow R."/>
            <person name="Vandepoele K."/>
            <person name="Ploug H."/>
            <person name="Bruchert V."/>
            <person name="Godhe A."/>
            <person name="Topel M."/>
        </authorList>
    </citation>
    <scope>NUCLEOTIDE SEQUENCE</scope>
    <source>
        <strain evidence="3">R05AC</strain>
    </source>
</reference>
<accession>A0AAD8YAK0</accession>
<protein>
    <submittedName>
        <fullName evidence="3">A1 cistron-splicing factor AAR2</fullName>
    </submittedName>
</protein>
<keyword evidence="4" id="KW-1185">Reference proteome</keyword>
<feature type="region of interest" description="Disordered" evidence="1">
    <location>
        <begin position="224"/>
        <end position="254"/>
    </location>
</feature>
<proteinExistence type="predicted"/>
<gene>
    <name evidence="3" type="ORF">QTG54_007525</name>
</gene>
<dbReference type="PANTHER" id="PTHR12689">
    <property type="entry name" value="A1 CISTRON SPLICING FACTOR AAR2-RELATED"/>
    <property type="match status" value="1"/>
</dbReference>
<dbReference type="Gene3D" id="1.25.40.550">
    <property type="entry name" value="Aar2, C-terminal domain-like"/>
    <property type="match status" value="1"/>
</dbReference>
<evidence type="ECO:0000313" key="3">
    <source>
        <dbReference type="EMBL" id="KAK1741952.1"/>
    </source>
</evidence>
<organism evidence="3 4">
    <name type="scientific">Skeletonema marinoi</name>
    <dbReference type="NCBI Taxonomy" id="267567"/>
    <lineage>
        <taxon>Eukaryota</taxon>
        <taxon>Sar</taxon>
        <taxon>Stramenopiles</taxon>
        <taxon>Ochrophyta</taxon>
        <taxon>Bacillariophyta</taxon>
        <taxon>Coscinodiscophyceae</taxon>
        <taxon>Thalassiosirophycidae</taxon>
        <taxon>Thalassiosirales</taxon>
        <taxon>Skeletonemataceae</taxon>
        <taxon>Skeletonema</taxon>
        <taxon>Skeletonema marinoi-dohrnii complex</taxon>
    </lineage>
</organism>
<comment type="caution">
    <text evidence="3">The sequence shown here is derived from an EMBL/GenBank/DDBJ whole genome shotgun (WGS) entry which is preliminary data.</text>
</comment>
<sequence length="615" mass="68040">MESNTPHQSGNNGGCIILLDVPPGSSITVDGITRLTPSSPSLSNSSSTGSSASPFHHNGVLVISGIPTSSSDDQFHLLIVRCGSTNKQNQRDCDIRTLPIGFILTNPSSNRHTTNELGCDWIFARRYDPQTEEISNHPMDELTLNNLLLAMTRGGELATAAGGMIGRNFIMSYDQFMQTPPKSDGGSGNTNGMGVSISSWGARTSCINSAYLQRRHALDHGDKIVPSSYDQEEDNDIQNRSTTSSSSNDNKSAQAQEYDIDGKQISYPQIPCIDPSINARRLTQHNGTRSYLSKLSPEIRTKLLLGRGGGDDSFHVGEYVWDDILSRVYNNSSSSSGGNGKEHDFLGDIQLSFLMFLFLECHTSLEHWRDAISMCSLAVMMPTDASNSATNNNNNLLRKHSNFFQQLLSIIHDQFLCIETEFFQEVEYSSGQKNFLIQALERLCGACDELVEGEVDGLKLASLKLKRMLRDRFDFDLSSSLSGTNGADMEIEEDCPPIVYEGNNTTDSSEQNHDLMEQEYDDDDEDEDGPVIVPYEEFESSLSRSAALLNTTHKQVDDVEEAKHRQDYPLLYAAMSPQEDVVMCAARVLDEQRDVSLVREAAAYLEQVEAHRCSL</sequence>
<evidence type="ECO:0000313" key="4">
    <source>
        <dbReference type="Proteomes" id="UP001224775"/>
    </source>
</evidence>
<dbReference type="CDD" id="cd13778">
    <property type="entry name" value="Aar2_C"/>
    <property type="match status" value="1"/>
</dbReference>
<dbReference type="Pfam" id="PF05282">
    <property type="entry name" value="AAR2"/>
    <property type="match status" value="1"/>
</dbReference>
<evidence type="ECO:0000256" key="1">
    <source>
        <dbReference type="SAM" id="MobiDB-lite"/>
    </source>
</evidence>
<dbReference type="InterPro" id="IPR033648">
    <property type="entry name" value="AAR2_C"/>
</dbReference>
<dbReference type="InterPro" id="IPR007946">
    <property type="entry name" value="AAR2"/>
</dbReference>
<name>A0AAD8YAK0_9STRA</name>
<evidence type="ECO:0000259" key="2">
    <source>
        <dbReference type="Pfam" id="PF05282"/>
    </source>
</evidence>
<dbReference type="EMBL" id="JATAAI010000012">
    <property type="protein sequence ID" value="KAK1741952.1"/>
    <property type="molecule type" value="Genomic_DNA"/>
</dbReference>
<dbReference type="GO" id="GO:0000244">
    <property type="term" value="P:spliceosomal tri-snRNP complex assembly"/>
    <property type="evidence" value="ECO:0007669"/>
    <property type="project" value="TreeGrafter"/>
</dbReference>
<dbReference type="AlphaFoldDB" id="A0AAD8YAK0"/>
<feature type="domain" description="AAR2 C-terminal" evidence="2">
    <location>
        <begin position="324"/>
        <end position="477"/>
    </location>
</feature>
<dbReference type="PANTHER" id="PTHR12689:SF4">
    <property type="entry name" value="PROTEIN AAR2 HOMOLOG"/>
    <property type="match status" value="1"/>
</dbReference>
<dbReference type="Proteomes" id="UP001224775">
    <property type="component" value="Unassembled WGS sequence"/>
</dbReference>